<reference evidence="1" key="1">
    <citation type="submission" date="2023-06" db="EMBL/GenBank/DDBJ databases">
        <title>Genome-scale phylogeny and comparative genomics of the fungal order Sordariales.</title>
        <authorList>
            <consortium name="Lawrence Berkeley National Laboratory"/>
            <person name="Hensen N."/>
            <person name="Bonometti L."/>
            <person name="Westerberg I."/>
            <person name="Brannstrom I.O."/>
            <person name="Guillou S."/>
            <person name="Cros-Aarteil S."/>
            <person name="Calhoun S."/>
            <person name="Haridas S."/>
            <person name="Kuo A."/>
            <person name="Mondo S."/>
            <person name="Pangilinan J."/>
            <person name="Riley R."/>
            <person name="Labutti K."/>
            <person name="Andreopoulos B."/>
            <person name="Lipzen A."/>
            <person name="Chen C."/>
            <person name="Yanf M."/>
            <person name="Daum C."/>
            <person name="Ng V."/>
            <person name="Clum A."/>
            <person name="Steindorff A."/>
            <person name="Ohm R."/>
            <person name="Martin F."/>
            <person name="Silar P."/>
            <person name="Natvig D."/>
            <person name="Lalanne C."/>
            <person name="Gautier V."/>
            <person name="Ament-Velasquez S.L."/>
            <person name="Kruys A."/>
            <person name="Hutchinson M.I."/>
            <person name="Powell A.J."/>
            <person name="Barry K."/>
            <person name="Miller A.N."/>
            <person name="Grigoriev I.V."/>
            <person name="Debuchy R."/>
            <person name="Gladieux P."/>
            <person name="Thoren M.H."/>
            <person name="Johannesson H."/>
        </authorList>
    </citation>
    <scope>NUCLEOTIDE SEQUENCE</scope>
    <source>
        <strain evidence="1">PSN4</strain>
    </source>
</reference>
<protein>
    <submittedName>
        <fullName evidence="1">Uncharacterized protein</fullName>
    </submittedName>
</protein>
<evidence type="ECO:0000313" key="2">
    <source>
        <dbReference type="Proteomes" id="UP001239445"/>
    </source>
</evidence>
<dbReference type="Proteomes" id="UP001239445">
    <property type="component" value="Unassembled WGS sequence"/>
</dbReference>
<comment type="caution">
    <text evidence="1">The sequence shown here is derived from an EMBL/GenBank/DDBJ whole genome shotgun (WGS) entry which is preliminary data.</text>
</comment>
<organism evidence="1 2">
    <name type="scientific">Echria macrotheca</name>
    <dbReference type="NCBI Taxonomy" id="438768"/>
    <lineage>
        <taxon>Eukaryota</taxon>
        <taxon>Fungi</taxon>
        <taxon>Dikarya</taxon>
        <taxon>Ascomycota</taxon>
        <taxon>Pezizomycotina</taxon>
        <taxon>Sordariomycetes</taxon>
        <taxon>Sordariomycetidae</taxon>
        <taxon>Sordariales</taxon>
        <taxon>Schizotheciaceae</taxon>
        <taxon>Echria</taxon>
    </lineage>
</organism>
<gene>
    <name evidence="1" type="ORF">QBC47DRAFT_370186</name>
</gene>
<dbReference type="EMBL" id="MU839827">
    <property type="protein sequence ID" value="KAK1761463.1"/>
    <property type="molecule type" value="Genomic_DNA"/>
</dbReference>
<keyword evidence="2" id="KW-1185">Reference proteome</keyword>
<evidence type="ECO:0000313" key="1">
    <source>
        <dbReference type="EMBL" id="KAK1761463.1"/>
    </source>
</evidence>
<name>A0AAJ0BQB9_9PEZI</name>
<dbReference type="AlphaFoldDB" id="A0AAJ0BQB9"/>
<sequence length="114" mass="12976">MPLDRLPWHFVHFVGLTYLLVFSDLSWPSWGWWWWEEDDKKGHRVMVTGEGGAIQTTACHGRDSIPCYFPMTCKLQCPCATAASSAGFTALSSPPNYGPPPHYKPRRCGFLRCR</sequence>
<accession>A0AAJ0BQB9</accession>
<proteinExistence type="predicted"/>